<sequence>MAKASSSSSATSPSPSPSPSPLLAAQARAAVAAKVPNPNATFISSQAGKAQESHIPQILAPPPQALVYSVPATAASRVVPSQAVRSQPSDQLVTVANLARSPPVLPYPAPARSFNYPADHTMRPPTHQNLPRQPGGVPNSGPPRTIPPPQNSKPNLVPTITSITEYKMRDKSRDDSVVTIQGRKVRLSDGGSGSLYALCRSWVRNGWPQECQPQLSDGGNVLPRPFPASSKDSLVPEENESDDQDDAESGKGEHVGSVDDLSAQDLLKEHIKRAKRIRARLREERLRRIQPYRERVYSVIERIRRADVEPPMPSPEMLGVFGHSLKPQTRQ</sequence>
<feature type="compositionally biased region" description="Acidic residues" evidence="1">
    <location>
        <begin position="235"/>
        <end position="247"/>
    </location>
</feature>
<evidence type="ECO:0000313" key="3">
    <source>
        <dbReference type="Proteomes" id="UP000825729"/>
    </source>
</evidence>
<dbReference type="EMBL" id="JAINDJ010000002">
    <property type="protein sequence ID" value="KAG9459826.1"/>
    <property type="molecule type" value="Genomic_DNA"/>
</dbReference>
<keyword evidence="3" id="KW-1185">Reference proteome</keyword>
<feature type="region of interest" description="Disordered" evidence="1">
    <location>
        <begin position="1"/>
        <end position="25"/>
    </location>
</feature>
<dbReference type="PANTHER" id="PTHR37173:SF1">
    <property type="entry name" value="PROLINE-RICH FAMILY PROTEIN"/>
    <property type="match status" value="1"/>
</dbReference>
<protein>
    <submittedName>
        <fullName evidence="2">Uncharacterized protein</fullName>
    </submittedName>
</protein>
<reference evidence="2 3" key="1">
    <citation type="submission" date="2021-07" db="EMBL/GenBank/DDBJ databases">
        <title>The Aristolochia fimbriata genome: insights into angiosperm evolution, floral development and chemical biosynthesis.</title>
        <authorList>
            <person name="Jiao Y."/>
        </authorList>
    </citation>
    <scope>NUCLEOTIDE SEQUENCE [LARGE SCALE GENOMIC DNA]</scope>
    <source>
        <strain evidence="2">IBCAS-2021</strain>
        <tissue evidence="2">Leaf</tissue>
    </source>
</reference>
<dbReference type="InterPro" id="IPR028226">
    <property type="entry name" value="LIN37"/>
</dbReference>
<feature type="region of interest" description="Disordered" evidence="1">
    <location>
        <begin position="214"/>
        <end position="261"/>
    </location>
</feature>
<dbReference type="Pfam" id="PF15306">
    <property type="entry name" value="LIN37"/>
    <property type="match status" value="1"/>
</dbReference>
<name>A0AAV7FHS9_ARIFI</name>
<feature type="region of interest" description="Disordered" evidence="1">
    <location>
        <begin position="101"/>
        <end position="157"/>
    </location>
</feature>
<dbReference type="PANTHER" id="PTHR37173">
    <property type="entry name" value="HYDROXYPROLINE-RICH GLYCOPROTEIN FAMILY PROTEIN"/>
    <property type="match status" value="1"/>
</dbReference>
<evidence type="ECO:0000313" key="2">
    <source>
        <dbReference type="EMBL" id="KAG9459826.1"/>
    </source>
</evidence>
<gene>
    <name evidence="2" type="ORF">H6P81_004334</name>
</gene>
<dbReference type="AlphaFoldDB" id="A0AAV7FHS9"/>
<feature type="region of interest" description="Disordered" evidence="1">
    <location>
        <begin position="309"/>
        <end position="331"/>
    </location>
</feature>
<comment type="caution">
    <text evidence="2">The sequence shown here is derived from an EMBL/GenBank/DDBJ whole genome shotgun (WGS) entry which is preliminary data.</text>
</comment>
<organism evidence="2 3">
    <name type="scientific">Aristolochia fimbriata</name>
    <name type="common">White veined hardy Dutchman's pipe vine</name>
    <dbReference type="NCBI Taxonomy" id="158543"/>
    <lineage>
        <taxon>Eukaryota</taxon>
        <taxon>Viridiplantae</taxon>
        <taxon>Streptophyta</taxon>
        <taxon>Embryophyta</taxon>
        <taxon>Tracheophyta</taxon>
        <taxon>Spermatophyta</taxon>
        <taxon>Magnoliopsida</taxon>
        <taxon>Magnoliidae</taxon>
        <taxon>Piperales</taxon>
        <taxon>Aristolochiaceae</taxon>
        <taxon>Aristolochia</taxon>
    </lineage>
</organism>
<feature type="compositionally biased region" description="Basic and acidic residues" evidence="1">
    <location>
        <begin position="248"/>
        <end position="257"/>
    </location>
</feature>
<feature type="compositionally biased region" description="Low complexity" evidence="1">
    <location>
        <begin position="1"/>
        <end position="13"/>
    </location>
</feature>
<dbReference type="Proteomes" id="UP000825729">
    <property type="component" value="Unassembled WGS sequence"/>
</dbReference>
<feature type="compositionally biased region" description="Pro residues" evidence="1">
    <location>
        <begin position="140"/>
        <end position="151"/>
    </location>
</feature>
<dbReference type="GO" id="GO:0017053">
    <property type="term" value="C:transcription repressor complex"/>
    <property type="evidence" value="ECO:0007669"/>
    <property type="project" value="InterPro"/>
</dbReference>
<evidence type="ECO:0000256" key="1">
    <source>
        <dbReference type="SAM" id="MobiDB-lite"/>
    </source>
</evidence>
<accession>A0AAV7FHS9</accession>
<proteinExistence type="predicted"/>